<dbReference type="EMBL" id="SDMQ01000008">
    <property type="protein sequence ID" value="TBT84330.1"/>
    <property type="molecule type" value="Genomic_DNA"/>
</dbReference>
<dbReference type="OrthoDB" id="3734619at2"/>
<feature type="compositionally biased region" description="Low complexity" evidence="1">
    <location>
        <begin position="124"/>
        <end position="138"/>
    </location>
</feature>
<accession>A0A4Q9KCZ8</accession>
<evidence type="ECO:0000313" key="3">
    <source>
        <dbReference type="Proteomes" id="UP000292373"/>
    </source>
</evidence>
<feature type="compositionally biased region" description="Low complexity" evidence="1">
    <location>
        <begin position="103"/>
        <end position="115"/>
    </location>
</feature>
<evidence type="ECO:0000313" key="2">
    <source>
        <dbReference type="EMBL" id="TBT84330.1"/>
    </source>
</evidence>
<name>A0A4Q9KCZ8_9ACTN</name>
<keyword evidence="3" id="KW-1185">Reference proteome</keyword>
<dbReference type="RefSeq" id="WP_131168259.1">
    <property type="nucleotide sequence ID" value="NZ_SDMQ01000008.1"/>
</dbReference>
<feature type="region of interest" description="Disordered" evidence="1">
    <location>
        <begin position="103"/>
        <end position="151"/>
    </location>
</feature>
<proteinExistence type="predicted"/>
<organism evidence="2 3">
    <name type="scientific">Propioniciclava sinopodophylli</name>
    <dbReference type="NCBI Taxonomy" id="1837344"/>
    <lineage>
        <taxon>Bacteria</taxon>
        <taxon>Bacillati</taxon>
        <taxon>Actinomycetota</taxon>
        <taxon>Actinomycetes</taxon>
        <taxon>Propionibacteriales</taxon>
        <taxon>Propionibacteriaceae</taxon>
        <taxon>Propioniciclava</taxon>
    </lineage>
</organism>
<comment type="caution">
    <text evidence="2">The sequence shown here is derived from an EMBL/GenBank/DDBJ whole genome shotgun (WGS) entry which is preliminary data.</text>
</comment>
<evidence type="ECO:0000256" key="1">
    <source>
        <dbReference type="SAM" id="MobiDB-lite"/>
    </source>
</evidence>
<reference evidence="2 3" key="1">
    <citation type="submission" date="2019-01" db="EMBL/GenBank/DDBJ databases">
        <title>Lactibacter flavus gen. nov., sp. nov., a novel bacterium of the family Propionibacteriaceae isolated from raw milk and dairy products.</title>
        <authorList>
            <person name="Huptas C."/>
            <person name="Wenning M."/>
            <person name="Breitenwieser F."/>
            <person name="Doll E."/>
            <person name="Von Neubeck M."/>
            <person name="Busse H.-J."/>
            <person name="Scherer S."/>
        </authorList>
    </citation>
    <scope>NUCLEOTIDE SEQUENCE [LARGE SCALE GENOMIC DNA]</scope>
    <source>
        <strain evidence="2 3">KCTC 33808</strain>
    </source>
</reference>
<gene>
    <name evidence="2" type="ORF">ET989_09295</name>
</gene>
<dbReference type="Proteomes" id="UP000292373">
    <property type="component" value="Unassembled WGS sequence"/>
</dbReference>
<sequence length="187" mass="19366">MPIMIFTMLVVLVLAAGVIAVVVMGMEGTGRTKHPEIAEAMQRTARHLNGEGEPPRALVAVFDEMDEVGDINVRELPRKLRTAASAASAASARSARTAWSSLSARSAASANPPETESADEEPAADPSAAISAALAAPAPEDPAEVDPYGVWGPADLEAVGGDTVDRNATVDGDTVVRVRLPEGDDRA</sequence>
<protein>
    <submittedName>
        <fullName evidence="2">Uncharacterized protein</fullName>
    </submittedName>
</protein>
<dbReference type="AlphaFoldDB" id="A0A4Q9KCZ8"/>